<dbReference type="HOGENOM" id="CLU_050250_2_0_1"/>
<dbReference type="InParanoid" id="A0A0D0D513"/>
<dbReference type="AlphaFoldDB" id="A0A0D0D513"/>
<evidence type="ECO:0000256" key="1">
    <source>
        <dbReference type="SAM" id="Phobius"/>
    </source>
</evidence>
<reference evidence="3" key="2">
    <citation type="submission" date="2015-01" db="EMBL/GenBank/DDBJ databases">
        <title>Evolutionary Origins and Diversification of the Mycorrhizal Mutualists.</title>
        <authorList>
            <consortium name="DOE Joint Genome Institute"/>
            <consortium name="Mycorrhizal Genomics Consortium"/>
            <person name="Kohler A."/>
            <person name="Kuo A."/>
            <person name="Nagy L.G."/>
            <person name="Floudas D."/>
            <person name="Copeland A."/>
            <person name="Barry K.W."/>
            <person name="Cichocki N."/>
            <person name="Veneault-Fourrey C."/>
            <person name="LaButti K."/>
            <person name="Lindquist E.A."/>
            <person name="Lipzen A."/>
            <person name="Lundell T."/>
            <person name="Morin E."/>
            <person name="Murat C."/>
            <person name="Riley R."/>
            <person name="Ohm R."/>
            <person name="Sun H."/>
            <person name="Tunlid A."/>
            <person name="Henrissat B."/>
            <person name="Grigoriev I.V."/>
            <person name="Hibbett D.S."/>
            <person name="Martin F."/>
        </authorList>
    </citation>
    <scope>NUCLEOTIDE SEQUENCE [LARGE SCALE GENOMIC DNA]</scope>
    <source>
        <strain evidence="3">Ve08.2h10</strain>
    </source>
</reference>
<evidence type="ECO:0000313" key="3">
    <source>
        <dbReference type="Proteomes" id="UP000054538"/>
    </source>
</evidence>
<protein>
    <submittedName>
        <fullName evidence="2">Uncharacterized protein</fullName>
    </submittedName>
</protein>
<dbReference type="OrthoDB" id="3153758at2759"/>
<keyword evidence="1" id="KW-0812">Transmembrane</keyword>
<feature type="transmembrane region" description="Helical" evidence="1">
    <location>
        <begin position="53"/>
        <end position="71"/>
    </location>
</feature>
<sequence>MYGSVPPRPSAYKPPPPSYYEAYPNINPSRMPSNHETTLLFTRRTEKRSPQGVTVALVIGFLSMVFVGYFIRTVTEPTCHDPFDQDERHRLNMVWVGVHPHNCTSYATREYTARLANVPSDYNRRVEACKATPLIVHGRSYFPHICEDNGPNAVIGTWHVNHNQPDCAASWTDYKDKGCTSVGSRKRRIEHRLENIPRDSSWREFSATTPVTFHDMHFSGAQKAFQSIRGVYGLWEIDDDEC</sequence>
<name>A0A0D0D513_9AGAM</name>
<dbReference type="STRING" id="930991.A0A0D0D513"/>
<organism evidence="2 3">
    <name type="scientific">Paxillus rubicundulus Ve08.2h10</name>
    <dbReference type="NCBI Taxonomy" id="930991"/>
    <lineage>
        <taxon>Eukaryota</taxon>
        <taxon>Fungi</taxon>
        <taxon>Dikarya</taxon>
        <taxon>Basidiomycota</taxon>
        <taxon>Agaricomycotina</taxon>
        <taxon>Agaricomycetes</taxon>
        <taxon>Agaricomycetidae</taxon>
        <taxon>Boletales</taxon>
        <taxon>Paxilineae</taxon>
        <taxon>Paxillaceae</taxon>
        <taxon>Paxillus</taxon>
    </lineage>
</organism>
<reference evidence="2 3" key="1">
    <citation type="submission" date="2014-04" db="EMBL/GenBank/DDBJ databases">
        <authorList>
            <consortium name="DOE Joint Genome Institute"/>
            <person name="Kuo A."/>
            <person name="Kohler A."/>
            <person name="Jargeat P."/>
            <person name="Nagy L.G."/>
            <person name="Floudas D."/>
            <person name="Copeland A."/>
            <person name="Barry K.W."/>
            <person name="Cichocki N."/>
            <person name="Veneault-Fourrey C."/>
            <person name="LaButti K."/>
            <person name="Lindquist E.A."/>
            <person name="Lipzen A."/>
            <person name="Lundell T."/>
            <person name="Morin E."/>
            <person name="Murat C."/>
            <person name="Sun H."/>
            <person name="Tunlid A."/>
            <person name="Henrissat B."/>
            <person name="Grigoriev I.V."/>
            <person name="Hibbett D.S."/>
            <person name="Martin F."/>
            <person name="Nordberg H.P."/>
            <person name="Cantor M.N."/>
            <person name="Hua S.X."/>
        </authorList>
    </citation>
    <scope>NUCLEOTIDE SEQUENCE [LARGE SCALE GENOMIC DNA]</scope>
    <source>
        <strain evidence="2 3">Ve08.2h10</strain>
    </source>
</reference>
<accession>A0A0D0D513</accession>
<keyword evidence="1" id="KW-1133">Transmembrane helix</keyword>
<keyword evidence="3" id="KW-1185">Reference proteome</keyword>
<dbReference type="EMBL" id="KN828337">
    <property type="protein sequence ID" value="KIK75114.1"/>
    <property type="molecule type" value="Genomic_DNA"/>
</dbReference>
<keyword evidence="1" id="KW-0472">Membrane</keyword>
<gene>
    <name evidence="2" type="ORF">PAXRUDRAFT_835801</name>
</gene>
<evidence type="ECO:0000313" key="2">
    <source>
        <dbReference type="EMBL" id="KIK75114.1"/>
    </source>
</evidence>
<proteinExistence type="predicted"/>
<dbReference type="Proteomes" id="UP000054538">
    <property type="component" value="Unassembled WGS sequence"/>
</dbReference>